<dbReference type="HOGENOM" id="CLU_2180370_0_0_10"/>
<comment type="caution">
    <text evidence="1">The sequence shown here is derived from an EMBL/GenBank/DDBJ whole genome shotgun (WGS) entry which is preliminary data.</text>
</comment>
<keyword evidence="2" id="KW-1185">Reference proteome</keyword>
<reference evidence="1 2" key="1">
    <citation type="journal article" date="2011" name="J. Bacteriol.">
        <title>Genome sequence of the algicidal bacterium Kordia algicida OT-1.</title>
        <authorList>
            <person name="Lee H.S."/>
            <person name="Kang S.G."/>
            <person name="Kwon K.K."/>
            <person name="Lee J.H."/>
            <person name="Kim S.J."/>
        </authorList>
    </citation>
    <scope>NUCLEOTIDE SEQUENCE [LARGE SCALE GENOMIC DNA]</scope>
    <source>
        <strain evidence="1 2">OT-1</strain>
    </source>
</reference>
<name>A9DVN8_9FLAO</name>
<dbReference type="EMBL" id="ABIB01000004">
    <property type="protein sequence ID" value="EDP96446.1"/>
    <property type="molecule type" value="Genomic_DNA"/>
</dbReference>
<evidence type="ECO:0000313" key="1">
    <source>
        <dbReference type="EMBL" id="EDP96446.1"/>
    </source>
</evidence>
<proteinExistence type="predicted"/>
<sequence length="109" mass="13152">MRHDHNYGSVYSYAVTEFIIHSDSTYTRKDYDLSSKKEWINYKQYTPEISKGKIHTKGKFQILTAYRNGYKTDFFWTVKIKKRKLIFYIEGKKGTMLRTVTYKRIKTID</sequence>
<organism evidence="1 2">
    <name type="scientific">Kordia algicida OT-1</name>
    <dbReference type="NCBI Taxonomy" id="391587"/>
    <lineage>
        <taxon>Bacteria</taxon>
        <taxon>Pseudomonadati</taxon>
        <taxon>Bacteroidota</taxon>
        <taxon>Flavobacteriia</taxon>
        <taxon>Flavobacteriales</taxon>
        <taxon>Flavobacteriaceae</taxon>
        <taxon>Kordia</taxon>
    </lineage>
</organism>
<dbReference type="STRING" id="391587.KAOT1_03517"/>
<dbReference type="Proteomes" id="UP000002945">
    <property type="component" value="Unassembled WGS sequence"/>
</dbReference>
<gene>
    <name evidence="1" type="ORF">KAOT1_03517</name>
</gene>
<protein>
    <submittedName>
        <fullName evidence="1">Uncharacterized protein</fullName>
    </submittedName>
</protein>
<dbReference type="AlphaFoldDB" id="A9DVN8"/>
<accession>A9DVN8</accession>
<evidence type="ECO:0000313" key="2">
    <source>
        <dbReference type="Proteomes" id="UP000002945"/>
    </source>
</evidence>